<reference evidence="7 8" key="1">
    <citation type="submission" date="2018-07" db="EMBL/GenBank/DDBJ databases">
        <title>Dyadobacter roseus sp. nov., isolated from rose rhizosphere soil.</title>
        <authorList>
            <person name="Chen L."/>
        </authorList>
    </citation>
    <scope>NUCLEOTIDE SEQUENCE [LARGE SCALE GENOMIC DNA]</scope>
    <source>
        <strain evidence="7 8">RS19</strain>
    </source>
</reference>
<dbReference type="PROSITE" id="PS51257">
    <property type="entry name" value="PROKAR_LIPOPROTEIN"/>
    <property type="match status" value="1"/>
</dbReference>
<comment type="caution">
    <text evidence="7">The sequence shown here is derived from an EMBL/GenBank/DDBJ whole genome shotgun (WGS) entry which is preliminary data.</text>
</comment>
<evidence type="ECO:0000256" key="5">
    <source>
        <dbReference type="SAM" id="SignalP"/>
    </source>
</evidence>
<dbReference type="Proteomes" id="UP000256373">
    <property type="component" value="Unassembled WGS sequence"/>
</dbReference>
<dbReference type="OrthoDB" id="9796771at2"/>
<keyword evidence="3 4" id="KW-0408">Iron</keyword>
<dbReference type="GO" id="GO:0020037">
    <property type="term" value="F:heme binding"/>
    <property type="evidence" value="ECO:0007669"/>
    <property type="project" value="InterPro"/>
</dbReference>
<dbReference type="Gene3D" id="1.10.760.10">
    <property type="entry name" value="Cytochrome c-like domain"/>
    <property type="match status" value="1"/>
</dbReference>
<gene>
    <name evidence="7" type="ORF">DSL64_16565</name>
</gene>
<dbReference type="GO" id="GO:0046872">
    <property type="term" value="F:metal ion binding"/>
    <property type="evidence" value="ECO:0007669"/>
    <property type="project" value="UniProtKB-KW"/>
</dbReference>
<dbReference type="InterPro" id="IPR036909">
    <property type="entry name" value="Cyt_c-like_dom_sf"/>
</dbReference>
<evidence type="ECO:0000313" key="8">
    <source>
        <dbReference type="Proteomes" id="UP000256373"/>
    </source>
</evidence>
<proteinExistence type="predicted"/>
<accession>A0A3D8Y932</accession>
<feature type="signal peptide" evidence="5">
    <location>
        <begin position="1"/>
        <end position="20"/>
    </location>
</feature>
<evidence type="ECO:0000256" key="1">
    <source>
        <dbReference type="ARBA" id="ARBA00022617"/>
    </source>
</evidence>
<feature type="chain" id="PRO_5017552866" evidence="5">
    <location>
        <begin position="21"/>
        <end position="204"/>
    </location>
</feature>
<evidence type="ECO:0000256" key="4">
    <source>
        <dbReference type="PROSITE-ProRule" id="PRU00433"/>
    </source>
</evidence>
<feature type="domain" description="Cytochrome c" evidence="6">
    <location>
        <begin position="117"/>
        <end position="201"/>
    </location>
</feature>
<keyword evidence="8" id="KW-1185">Reference proteome</keyword>
<dbReference type="AlphaFoldDB" id="A0A3D8Y932"/>
<dbReference type="SUPFAM" id="SSF46626">
    <property type="entry name" value="Cytochrome c"/>
    <property type="match status" value="1"/>
</dbReference>
<evidence type="ECO:0000259" key="6">
    <source>
        <dbReference type="PROSITE" id="PS51007"/>
    </source>
</evidence>
<dbReference type="EMBL" id="QNUL01000013">
    <property type="protein sequence ID" value="REA59919.1"/>
    <property type="molecule type" value="Genomic_DNA"/>
</dbReference>
<dbReference type="PROSITE" id="PS51007">
    <property type="entry name" value="CYTC"/>
    <property type="match status" value="1"/>
</dbReference>
<protein>
    <submittedName>
        <fullName evidence="7">Cytochrome c</fullName>
    </submittedName>
</protein>
<evidence type="ECO:0000256" key="3">
    <source>
        <dbReference type="ARBA" id="ARBA00023004"/>
    </source>
</evidence>
<name>A0A3D8Y932_9BACT</name>
<keyword evidence="1 4" id="KW-0349">Heme</keyword>
<organism evidence="7 8">
    <name type="scientific">Dyadobacter luteus</name>
    <dbReference type="NCBI Taxonomy" id="2259619"/>
    <lineage>
        <taxon>Bacteria</taxon>
        <taxon>Pseudomonadati</taxon>
        <taxon>Bacteroidota</taxon>
        <taxon>Cytophagia</taxon>
        <taxon>Cytophagales</taxon>
        <taxon>Spirosomataceae</taxon>
        <taxon>Dyadobacter</taxon>
    </lineage>
</organism>
<dbReference type="RefSeq" id="WP_115832023.1">
    <property type="nucleotide sequence ID" value="NZ_QNUL01000013.1"/>
</dbReference>
<dbReference type="PANTHER" id="PTHR40394:SF2">
    <property type="entry name" value="QUINOL:CYTOCHROME C OXIDOREDUCTASE MEMBRANE PROTEIN"/>
    <property type="match status" value="1"/>
</dbReference>
<evidence type="ECO:0000313" key="7">
    <source>
        <dbReference type="EMBL" id="REA59919.1"/>
    </source>
</evidence>
<dbReference type="GO" id="GO:0009055">
    <property type="term" value="F:electron transfer activity"/>
    <property type="evidence" value="ECO:0007669"/>
    <property type="project" value="InterPro"/>
</dbReference>
<keyword evidence="2 4" id="KW-0479">Metal-binding</keyword>
<keyword evidence="5" id="KW-0732">Signal</keyword>
<dbReference type="PANTHER" id="PTHR40394">
    <property type="entry name" value="LIPOPROTEIN-RELATED"/>
    <property type="match status" value="1"/>
</dbReference>
<dbReference type="Pfam" id="PF13442">
    <property type="entry name" value="Cytochrome_CBB3"/>
    <property type="match status" value="1"/>
</dbReference>
<evidence type="ECO:0000256" key="2">
    <source>
        <dbReference type="ARBA" id="ARBA00022723"/>
    </source>
</evidence>
<dbReference type="InterPro" id="IPR009056">
    <property type="entry name" value="Cyt_c-like_dom"/>
</dbReference>
<sequence length="204" mass="22784">MKLRNLYKFSGTLLVMAVLALVSCQRDPNDPGKEYAPNMYLPVGYEPYKQEKANPINPQGLTMRLPVEGTVARRNYTTSFGEGDSSKVEDLMVYNIPADSIAIAEKVLKNPVPLNEKTLAEGKVMYERYCQHCHGATGAGDGKVAAMYKGVPNYASDAYKTLNEGHIFHVITHGKARMWPHGSQINPEERWKIVHYVQKLQKGA</sequence>